<keyword evidence="2" id="KW-1185">Reference proteome</keyword>
<dbReference type="Proteomes" id="UP000319576">
    <property type="component" value="Chromosome"/>
</dbReference>
<sequence length="74" mass="8310">MSADELLNAARILPRPERLRLLHALLDDVARPDLPPDNILQRALVLDFAHNPPPELLDAMYQMLGYDKNGNLPA</sequence>
<dbReference type="AlphaFoldDB" id="A0A517XRQ7"/>
<organism evidence="1 2">
    <name type="scientific">Urbifossiella limnaea</name>
    <dbReference type="NCBI Taxonomy" id="2528023"/>
    <lineage>
        <taxon>Bacteria</taxon>
        <taxon>Pseudomonadati</taxon>
        <taxon>Planctomycetota</taxon>
        <taxon>Planctomycetia</taxon>
        <taxon>Gemmatales</taxon>
        <taxon>Gemmataceae</taxon>
        <taxon>Urbifossiella</taxon>
    </lineage>
</organism>
<evidence type="ECO:0000313" key="1">
    <source>
        <dbReference type="EMBL" id="QDU20163.1"/>
    </source>
</evidence>
<dbReference type="EMBL" id="CP036273">
    <property type="protein sequence ID" value="QDU20163.1"/>
    <property type="molecule type" value="Genomic_DNA"/>
</dbReference>
<evidence type="ECO:0000313" key="2">
    <source>
        <dbReference type="Proteomes" id="UP000319576"/>
    </source>
</evidence>
<gene>
    <name evidence="1" type="ORF">ETAA1_21070</name>
</gene>
<protein>
    <submittedName>
        <fullName evidence="1">Uncharacterized protein</fullName>
    </submittedName>
</protein>
<name>A0A517XRQ7_9BACT</name>
<dbReference type="KEGG" id="uli:ETAA1_21070"/>
<proteinExistence type="predicted"/>
<accession>A0A517XRQ7</accession>
<reference evidence="1 2" key="1">
    <citation type="submission" date="2019-02" db="EMBL/GenBank/DDBJ databases">
        <title>Deep-cultivation of Planctomycetes and their phenomic and genomic characterization uncovers novel biology.</title>
        <authorList>
            <person name="Wiegand S."/>
            <person name="Jogler M."/>
            <person name="Boedeker C."/>
            <person name="Pinto D."/>
            <person name="Vollmers J."/>
            <person name="Rivas-Marin E."/>
            <person name="Kohn T."/>
            <person name="Peeters S.H."/>
            <person name="Heuer A."/>
            <person name="Rast P."/>
            <person name="Oberbeckmann S."/>
            <person name="Bunk B."/>
            <person name="Jeske O."/>
            <person name="Meyerdierks A."/>
            <person name="Storesund J.E."/>
            <person name="Kallscheuer N."/>
            <person name="Luecker S."/>
            <person name="Lage O.M."/>
            <person name="Pohl T."/>
            <person name="Merkel B.J."/>
            <person name="Hornburger P."/>
            <person name="Mueller R.-W."/>
            <person name="Bruemmer F."/>
            <person name="Labrenz M."/>
            <person name="Spormann A.M."/>
            <person name="Op den Camp H."/>
            <person name="Overmann J."/>
            <person name="Amann R."/>
            <person name="Jetten M.S.M."/>
            <person name="Mascher T."/>
            <person name="Medema M.H."/>
            <person name="Devos D.P."/>
            <person name="Kaster A.-K."/>
            <person name="Ovreas L."/>
            <person name="Rohde M."/>
            <person name="Galperin M.Y."/>
            <person name="Jogler C."/>
        </authorList>
    </citation>
    <scope>NUCLEOTIDE SEQUENCE [LARGE SCALE GENOMIC DNA]</scope>
    <source>
        <strain evidence="1 2">ETA_A1</strain>
    </source>
</reference>